<dbReference type="GeneID" id="19968467"/>
<feature type="compositionally biased region" description="Basic and acidic residues" evidence="1">
    <location>
        <begin position="30"/>
        <end position="51"/>
    </location>
</feature>
<evidence type="ECO:0000256" key="1">
    <source>
        <dbReference type="SAM" id="MobiDB-lite"/>
    </source>
</evidence>
<dbReference type="VEuPathDB" id="FungiDB:HMPREF1541_01128"/>
<feature type="compositionally biased region" description="Polar residues" evidence="1">
    <location>
        <begin position="73"/>
        <end position="85"/>
    </location>
</feature>
<organism evidence="2 3">
    <name type="scientific">Cyphellophora europaea (strain CBS 101466)</name>
    <name type="common">Phialophora europaea</name>
    <dbReference type="NCBI Taxonomy" id="1220924"/>
    <lineage>
        <taxon>Eukaryota</taxon>
        <taxon>Fungi</taxon>
        <taxon>Dikarya</taxon>
        <taxon>Ascomycota</taxon>
        <taxon>Pezizomycotina</taxon>
        <taxon>Eurotiomycetes</taxon>
        <taxon>Chaetothyriomycetidae</taxon>
        <taxon>Chaetothyriales</taxon>
        <taxon>Cyphellophoraceae</taxon>
        <taxon>Cyphellophora</taxon>
    </lineage>
</organism>
<keyword evidence="3" id="KW-1185">Reference proteome</keyword>
<gene>
    <name evidence="2" type="ORF">HMPREF1541_01128</name>
</gene>
<dbReference type="RefSeq" id="XP_008711651.1">
    <property type="nucleotide sequence ID" value="XM_008713429.1"/>
</dbReference>
<protein>
    <submittedName>
        <fullName evidence="2">Uncharacterized protein</fullName>
    </submittedName>
</protein>
<dbReference type="InParanoid" id="W2SGE4"/>
<feature type="region of interest" description="Disordered" evidence="1">
    <location>
        <begin position="18"/>
        <end position="103"/>
    </location>
</feature>
<sequence>MASLLVGASLLIHDKIKGDRAKRREKKRKGYEVRYSELEKEHKSHEADVLHRKSTGGSMGNQDTSAPGPAPRSRNSQDSLRSNQDGPARWVEEALKENQSKHS</sequence>
<accession>W2SGE4</accession>
<evidence type="ECO:0000313" key="3">
    <source>
        <dbReference type="Proteomes" id="UP000030752"/>
    </source>
</evidence>
<reference evidence="2 3" key="1">
    <citation type="submission" date="2013-03" db="EMBL/GenBank/DDBJ databases">
        <title>The Genome Sequence of Phialophora europaea CBS 101466.</title>
        <authorList>
            <consortium name="The Broad Institute Genomics Platform"/>
            <person name="Cuomo C."/>
            <person name="de Hoog S."/>
            <person name="Gorbushina A."/>
            <person name="Walker B."/>
            <person name="Young S.K."/>
            <person name="Zeng Q."/>
            <person name="Gargeya S."/>
            <person name="Fitzgerald M."/>
            <person name="Haas B."/>
            <person name="Abouelleil A."/>
            <person name="Allen A.W."/>
            <person name="Alvarado L."/>
            <person name="Arachchi H.M."/>
            <person name="Berlin A.M."/>
            <person name="Chapman S.B."/>
            <person name="Gainer-Dewar J."/>
            <person name="Goldberg J."/>
            <person name="Griggs A."/>
            <person name="Gujja S."/>
            <person name="Hansen M."/>
            <person name="Howarth C."/>
            <person name="Imamovic A."/>
            <person name="Ireland A."/>
            <person name="Larimer J."/>
            <person name="McCowan C."/>
            <person name="Murphy C."/>
            <person name="Pearson M."/>
            <person name="Poon T.W."/>
            <person name="Priest M."/>
            <person name="Roberts A."/>
            <person name="Saif S."/>
            <person name="Shea T."/>
            <person name="Sisk P."/>
            <person name="Sykes S."/>
            <person name="Wortman J."/>
            <person name="Nusbaum C."/>
            <person name="Birren B."/>
        </authorList>
    </citation>
    <scope>NUCLEOTIDE SEQUENCE [LARGE SCALE GENOMIC DNA]</scope>
    <source>
        <strain evidence="2 3">CBS 101466</strain>
    </source>
</reference>
<dbReference type="Proteomes" id="UP000030752">
    <property type="component" value="Unassembled WGS sequence"/>
</dbReference>
<evidence type="ECO:0000313" key="2">
    <source>
        <dbReference type="EMBL" id="ETN46939.1"/>
    </source>
</evidence>
<dbReference type="AlphaFoldDB" id="W2SGE4"/>
<dbReference type="HOGENOM" id="CLU_2263620_0_0_1"/>
<feature type="compositionally biased region" description="Basic residues" evidence="1">
    <location>
        <begin position="20"/>
        <end position="29"/>
    </location>
</feature>
<dbReference type="EMBL" id="KB822711">
    <property type="protein sequence ID" value="ETN46939.1"/>
    <property type="molecule type" value="Genomic_DNA"/>
</dbReference>
<dbReference type="eggNOG" id="ENOG502T7A2">
    <property type="taxonomic scope" value="Eukaryota"/>
</dbReference>
<feature type="compositionally biased region" description="Basic and acidic residues" evidence="1">
    <location>
        <begin position="90"/>
        <end position="103"/>
    </location>
</feature>
<proteinExistence type="predicted"/>
<name>W2SGE4_CYPE1</name>